<keyword evidence="4" id="KW-1185">Reference proteome</keyword>
<keyword evidence="2" id="KW-1133">Transmembrane helix</keyword>
<feature type="transmembrane region" description="Helical" evidence="2">
    <location>
        <begin position="147"/>
        <end position="171"/>
    </location>
</feature>
<feature type="compositionally biased region" description="Polar residues" evidence="1">
    <location>
        <begin position="265"/>
        <end position="294"/>
    </location>
</feature>
<dbReference type="AlphaFoldDB" id="A0A1E1L1M0"/>
<accession>A0A1E1L1M0</accession>
<dbReference type="EMBL" id="FJUX01000068">
    <property type="protein sequence ID" value="CZT04380.1"/>
    <property type="molecule type" value="Genomic_DNA"/>
</dbReference>
<dbReference type="OrthoDB" id="10538564at2759"/>
<evidence type="ECO:0000256" key="1">
    <source>
        <dbReference type="SAM" id="MobiDB-lite"/>
    </source>
</evidence>
<name>A0A1E1L1M0_9HELO</name>
<feature type="region of interest" description="Disordered" evidence="1">
    <location>
        <begin position="262"/>
        <end position="294"/>
    </location>
</feature>
<dbReference type="Proteomes" id="UP000178912">
    <property type="component" value="Unassembled WGS sequence"/>
</dbReference>
<evidence type="ECO:0000256" key="2">
    <source>
        <dbReference type="SAM" id="Phobius"/>
    </source>
</evidence>
<proteinExistence type="predicted"/>
<keyword evidence="2" id="KW-0812">Transmembrane</keyword>
<feature type="transmembrane region" description="Helical" evidence="2">
    <location>
        <begin position="107"/>
        <end position="135"/>
    </location>
</feature>
<protein>
    <submittedName>
        <fullName evidence="3">Uncharacterized protein</fullName>
    </submittedName>
</protein>
<feature type="transmembrane region" description="Helical" evidence="2">
    <location>
        <begin position="237"/>
        <end position="254"/>
    </location>
</feature>
<reference evidence="4" key="1">
    <citation type="submission" date="2016-03" db="EMBL/GenBank/DDBJ databases">
        <authorList>
            <person name="Guldener U."/>
        </authorList>
    </citation>
    <scope>NUCLEOTIDE SEQUENCE [LARGE SCALE GENOMIC DNA]</scope>
    <source>
        <strain evidence="4">04CH-RAC-A.6.1</strain>
    </source>
</reference>
<gene>
    <name evidence="3" type="ORF">RAG0_10868</name>
</gene>
<evidence type="ECO:0000313" key="3">
    <source>
        <dbReference type="EMBL" id="CZT04380.1"/>
    </source>
</evidence>
<evidence type="ECO:0000313" key="4">
    <source>
        <dbReference type="Proteomes" id="UP000178912"/>
    </source>
</evidence>
<organism evidence="3 4">
    <name type="scientific">Rhynchosporium agropyri</name>
    <dbReference type="NCBI Taxonomy" id="914238"/>
    <lineage>
        <taxon>Eukaryota</taxon>
        <taxon>Fungi</taxon>
        <taxon>Dikarya</taxon>
        <taxon>Ascomycota</taxon>
        <taxon>Pezizomycotina</taxon>
        <taxon>Leotiomycetes</taxon>
        <taxon>Helotiales</taxon>
        <taxon>Ploettnerulaceae</taxon>
        <taxon>Rhynchosporium</taxon>
    </lineage>
</organism>
<keyword evidence="2" id="KW-0472">Membrane</keyword>
<sequence>MTHSTSAKETDTQLLEVIYIHKMSNHSSAVSRDQPPEKSFSKTYPLSAFLNPNPPNHPADPPSFRSIATKVFKRILRKIIHSILEWITSFPLYESTIHFLYASARLIIAVVYAAASLIIAIIVKFWAAAPILLALPYLYSGLASLQVVPVAIVCFLLLTAVFILIHAVFAIPRAVRFLLAHPHRPFLALLCSLVDSSTLTSELQRSPKSVHSAQVTSTQQKRSPRTINMAFLVPDNYFVHLLVFPFAIIAYNLYRAHTGTEAGTPDSSHWQNNQVTTDTPASRPSVPATSASISQPTANYRGQLSIMETGDVVVRWIGAIKATGENSDGQRKERLSWTVEKRKGFECRVINDN</sequence>